<comment type="similarity">
    <text evidence="2">Belongs to the pecanex family.</text>
</comment>
<evidence type="ECO:0000256" key="3">
    <source>
        <dbReference type="ARBA" id="ARBA00022692"/>
    </source>
</evidence>
<evidence type="ECO:0000256" key="5">
    <source>
        <dbReference type="ARBA" id="ARBA00023136"/>
    </source>
</evidence>
<comment type="caution">
    <text evidence="7">The sequence shown here is derived from an EMBL/GenBank/DDBJ whole genome shotgun (WGS) entry which is preliminary data.</text>
</comment>
<keyword evidence="5" id="KW-0472">Membrane</keyword>
<evidence type="ECO:0000256" key="4">
    <source>
        <dbReference type="ARBA" id="ARBA00022989"/>
    </source>
</evidence>
<dbReference type="PANTHER" id="PTHR12372:SF6">
    <property type="entry name" value="PECANEX-LIKE PROTEIN 4"/>
    <property type="match status" value="1"/>
</dbReference>
<accession>A0A5J4VMJ8</accession>
<dbReference type="AlphaFoldDB" id="A0A5J4VMJ8"/>
<name>A0A5J4VMJ8_9EUKA</name>
<evidence type="ECO:0000256" key="2">
    <source>
        <dbReference type="ARBA" id="ARBA00010170"/>
    </source>
</evidence>
<keyword evidence="3" id="KW-0812">Transmembrane</keyword>
<dbReference type="InterPro" id="IPR039797">
    <property type="entry name" value="Pecanex"/>
</dbReference>
<dbReference type="Pfam" id="PF05041">
    <property type="entry name" value="Pecanex_C"/>
    <property type="match status" value="1"/>
</dbReference>
<dbReference type="PANTHER" id="PTHR12372">
    <property type="entry name" value="PECANEX"/>
    <property type="match status" value="1"/>
</dbReference>
<organism evidence="7 8">
    <name type="scientific">Streblomastix strix</name>
    <dbReference type="NCBI Taxonomy" id="222440"/>
    <lineage>
        <taxon>Eukaryota</taxon>
        <taxon>Metamonada</taxon>
        <taxon>Preaxostyla</taxon>
        <taxon>Oxymonadida</taxon>
        <taxon>Streblomastigidae</taxon>
        <taxon>Streblomastix</taxon>
    </lineage>
</organism>
<gene>
    <name evidence="7" type="ORF">EZS28_020645</name>
</gene>
<comment type="subcellular location">
    <subcellularLocation>
        <location evidence="1">Membrane</location>
        <topology evidence="1">Multi-pass membrane protein</topology>
    </subcellularLocation>
</comment>
<evidence type="ECO:0000313" key="8">
    <source>
        <dbReference type="Proteomes" id="UP000324800"/>
    </source>
</evidence>
<protein>
    <recommendedName>
        <fullName evidence="6">Pecanex C-terminal domain-containing protein</fullName>
    </recommendedName>
</protein>
<sequence>MKCAATIGGIEMQDAMKSGCSEIFGIRKKSSAEQNSVLNYDGQQTHINRKDASNAQSPFSGLICIRRPRTWSIGRMKPFSYFEQSIVTSLYAEVLYGCSDDDERYSIQTHGALLRNIAVQAANTPLGYPVWESGLITL</sequence>
<dbReference type="GO" id="GO:0016020">
    <property type="term" value="C:membrane"/>
    <property type="evidence" value="ECO:0007669"/>
    <property type="project" value="UniProtKB-SubCell"/>
</dbReference>
<proteinExistence type="inferred from homology"/>
<dbReference type="OrthoDB" id="5979286at2759"/>
<keyword evidence="4" id="KW-1133">Transmembrane helix</keyword>
<dbReference type="EMBL" id="SNRW01006050">
    <property type="protein sequence ID" value="KAA6383828.1"/>
    <property type="molecule type" value="Genomic_DNA"/>
</dbReference>
<dbReference type="Proteomes" id="UP000324800">
    <property type="component" value="Unassembled WGS sequence"/>
</dbReference>
<evidence type="ECO:0000259" key="6">
    <source>
        <dbReference type="Pfam" id="PF05041"/>
    </source>
</evidence>
<feature type="domain" description="Pecanex C-terminal" evidence="6">
    <location>
        <begin position="89"/>
        <end position="137"/>
    </location>
</feature>
<dbReference type="InterPro" id="IPR007735">
    <property type="entry name" value="Pecanex_C"/>
</dbReference>
<reference evidence="7 8" key="1">
    <citation type="submission" date="2019-03" db="EMBL/GenBank/DDBJ databases">
        <title>Single cell metagenomics reveals metabolic interactions within the superorganism composed of flagellate Streblomastix strix and complex community of Bacteroidetes bacteria on its surface.</title>
        <authorList>
            <person name="Treitli S.C."/>
            <person name="Kolisko M."/>
            <person name="Husnik F."/>
            <person name="Keeling P."/>
            <person name="Hampl V."/>
        </authorList>
    </citation>
    <scope>NUCLEOTIDE SEQUENCE [LARGE SCALE GENOMIC DNA]</scope>
    <source>
        <strain evidence="7">ST1C</strain>
    </source>
</reference>
<evidence type="ECO:0000256" key="1">
    <source>
        <dbReference type="ARBA" id="ARBA00004141"/>
    </source>
</evidence>
<evidence type="ECO:0000313" key="7">
    <source>
        <dbReference type="EMBL" id="KAA6383828.1"/>
    </source>
</evidence>